<name>A0A8S5R3E7_9CAUD</name>
<reference evidence="1" key="1">
    <citation type="journal article" date="2021" name="Proc. Natl. Acad. Sci. U.S.A.">
        <title>A Catalog of Tens of Thousands of Viruses from Human Metagenomes Reveals Hidden Associations with Chronic Diseases.</title>
        <authorList>
            <person name="Tisza M.J."/>
            <person name="Buck C.B."/>
        </authorList>
    </citation>
    <scope>NUCLEOTIDE SEQUENCE</scope>
    <source>
        <strain evidence="1">Ctu8P6</strain>
    </source>
</reference>
<protein>
    <submittedName>
        <fullName evidence="1">Uncharacterized protein</fullName>
    </submittedName>
</protein>
<sequence>MKKYLIYTTNSTEPFVVETDEDLIEAFARTINLGEATMFIEHKKDLVGMGTYKYYVMMNVNNIVSITRSEKL</sequence>
<organism evidence="1">
    <name type="scientific">Siphoviridae sp. ctu8P6</name>
    <dbReference type="NCBI Taxonomy" id="2827282"/>
    <lineage>
        <taxon>Viruses</taxon>
        <taxon>Duplodnaviria</taxon>
        <taxon>Heunggongvirae</taxon>
        <taxon>Uroviricota</taxon>
        <taxon>Caudoviricetes</taxon>
    </lineage>
</organism>
<dbReference type="EMBL" id="BK015803">
    <property type="protein sequence ID" value="DAE25872.1"/>
    <property type="molecule type" value="Genomic_DNA"/>
</dbReference>
<evidence type="ECO:0000313" key="1">
    <source>
        <dbReference type="EMBL" id="DAE25872.1"/>
    </source>
</evidence>
<accession>A0A8S5R3E7</accession>
<proteinExistence type="predicted"/>